<dbReference type="Pfam" id="PF02706">
    <property type="entry name" value="Wzz"/>
    <property type="match status" value="1"/>
</dbReference>
<evidence type="ECO:0000256" key="8">
    <source>
        <dbReference type="ARBA" id="ARBA00022692"/>
    </source>
</evidence>
<organism evidence="18 19">
    <name type="scientific">Croceibacterium atlanticum</name>
    <dbReference type="NCBI Taxonomy" id="1267766"/>
    <lineage>
        <taxon>Bacteria</taxon>
        <taxon>Pseudomonadati</taxon>
        <taxon>Pseudomonadota</taxon>
        <taxon>Alphaproteobacteria</taxon>
        <taxon>Sphingomonadales</taxon>
        <taxon>Erythrobacteraceae</taxon>
        <taxon>Croceibacterium</taxon>
    </lineage>
</organism>
<protein>
    <recommendedName>
        <fullName evidence="4">non-specific protein-tyrosine kinase</fullName>
        <ecNumber evidence="4">2.7.10.2</ecNumber>
    </recommendedName>
</protein>
<dbReference type="EMBL" id="CP011452">
    <property type="protein sequence ID" value="AKH42801.1"/>
    <property type="molecule type" value="Genomic_DNA"/>
</dbReference>
<dbReference type="RefSeq" id="WP_053833479.1">
    <property type="nucleotide sequence ID" value="NZ_CP011452.2"/>
</dbReference>
<evidence type="ECO:0000256" key="2">
    <source>
        <dbReference type="ARBA" id="ARBA00007316"/>
    </source>
</evidence>
<dbReference type="AlphaFoldDB" id="A0A0F7KUD6"/>
<keyword evidence="6" id="KW-0997">Cell inner membrane</keyword>
<sequence>MPNTETSEIAAESREAEAAQQSNALSLLPDPGLLWQVFRRNILLFFLVVSVVLGLTALFLVIQTPQYLAQASLLIQPSSDPVRTSEPGDPSGIVNADEVDTEIRLISSRLVAERAAALYADRFASPDGDRFTPAEIESLAATMSRATFVARSGQTRVVDIIAESSDPAFAATTANLIAEAYLQSQVEAKTARSESSGEFINARLEELESNAIAAQAALDNYRAARGLVSANGSTNAEMEVSNLNTQLASARAELAEKRGRYNAARSQLSRGSGGADVGAALGSSTVGSLRQQEARVSAELAVLRERYGPLHPERRQAEQELADIRDRIQEEINRVLSNLQAEVQTAQSRVASLEGSRGAALSALQRNGQAQAGLSELEQKAEAAQAIYQSFLQRSQESGALRDSALPDAVISAKAVVPQLPASPNYPLTVLIGLFLALVSGFSAILLAEYLRRGVQTKRDVERRLRLRYAGAIPSLKSTIKGRAPLEAPHDYVCNHPHSLFAEAFRSIRTFLTLSAGTRPRVIAITSALPGEGKTTTSLCLSRTTAADGIRVVLVDADLRRRGASWALEYESETDIYDYLDGTASLNDCLHVDTRTGLHLLGSKSGQEGHRNPLTEGNVRRMFDELREHYDVIIIDTAPILGVAEGRILATEADRVLLVTQWKKTSMRAVEAVSDMLVDANAKITGLALTQVNIKKYASTGDGDVYAYTKKFRGYYVD</sequence>
<dbReference type="Pfam" id="PF13614">
    <property type="entry name" value="AAA_31"/>
    <property type="match status" value="1"/>
</dbReference>
<proteinExistence type="inferred from homology"/>
<dbReference type="InterPro" id="IPR003856">
    <property type="entry name" value="LPS_length_determ_N"/>
</dbReference>
<evidence type="ECO:0000256" key="3">
    <source>
        <dbReference type="ARBA" id="ARBA00008883"/>
    </source>
</evidence>
<accession>A0A0F7KUD6</accession>
<keyword evidence="19" id="KW-1185">Reference proteome</keyword>
<comment type="similarity">
    <text evidence="3">Belongs to the etk/wzc family.</text>
</comment>
<dbReference type="PANTHER" id="PTHR32309:SF13">
    <property type="entry name" value="FERRIC ENTEROBACTIN TRANSPORT PROTEIN FEPE"/>
    <property type="match status" value="1"/>
</dbReference>
<evidence type="ECO:0000256" key="4">
    <source>
        <dbReference type="ARBA" id="ARBA00011903"/>
    </source>
</evidence>
<dbReference type="InterPro" id="IPR027417">
    <property type="entry name" value="P-loop_NTPase"/>
</dbReference>
<evidence type="ECO:0000259" key="16">
    <source>
        <dbReference type="Pfam" id="PF02706"/>
    </source>
</evidence>
<dbReference type="GO" id="GO:0004713">
    <property type="term" value="F:protein tyrosine kinase activity"/>
    <property type="evidence" value="ECO:0007669"/>
    <property type="project" value="TreeGrafter"/>
</dbReference>
<keyword evidence="9" id="KW-0547">Nucleotide-binding</keyword>
<keyword evidence="13" id="KW-0472">Membrane</keyword>
<evidence type="ECO:0000256" key="11">
    <source>
        <dbReference type="ARBA" id="ARBA00022840"/>
    </source>
</evidence>
<evidence type="ECO:0000313" key="18">
    <source>
        <dbReference type="EMBL" id="AKH42801.1"/>
    </source>
</evidence>
<reference evidence="18" key="1">
    <citation type="submission" date="2015-05" db="EMBL/GenBank/DDBJ databases">
        <title>The complete genome of Altererythrobacter atlanticus strain 26DY36.</title>
        <authorList>
            <person name="Wu Y.-H."/>
            <person name="Cheng H."/>
            <person name="Wu X.-W."/>
        </authorList>
    </citation>
    <scope>NUCLEOTIDE SEQUENCE [LARGE SCALE GENOMIC DNA]</scope>
    <source>
        <strain evidence="18">26DY36</strain>
    </source>
</reference>
<keyword evidence="14" id="KW-0829">Tyrosine-protein kinase</keyword>
<feature type="domain" description="Polysaccharide chain length determinant N-terminal" evidence="16">
    <location>
        <begin position="34"/>
        <end position="115"/>
    </location>
</feature>
<keyword evidence="5" id="KW-1003">Cell membrane</keyword>
<keyword evidence="12" id="KW-1133">Transmembrane helix</keyword>
<dbReference type="InterPro" id="IPR025669">
    <property type="entry name" value="AAA_dom"/>
</dbReference>
<dbReference type="STRING" id="1267766.WYH_01765"/>
<keyword evidence="10 18" id="KW-0418">Kinase</keyword>
<evidence type="ECO:0000256" key="9">
    <source>
        <dbReference type="ARBA" id="ARBA00022741"/>
    </source>
</evidence>
<keyword evidence="7 18" id="KW-0808">Transferase</keyword>
<evidence type="ECO:0000256" key="6">
    <source>
        <dbReference type="ARBA" id="ARBA00022519"/>
    </source>
</evidence>
<dbReference type="InterPro" id="IPR050445">
    <property type="entry name" value="Bact_polysacc_biosynth/exp"/>
</dbReference>
<gene>
    <name evidence="18" type="primary">etk_1</name>
    <name evidence="18" type="ORF">WYH_01765</name>
</gene>
<comment type="similarity">
    <text evidence="2">Belongs to the CpsD/CapB family.</text>
</comment>
<evidence type="ECO:0000256" key="13">
    <source>
        <dbReference type="ARBA" id="ARBA00023136"/>
    </source>
</evidence>
<evidence type="ECO:0000259" key="17">
    <source>
        <dbReference type="Pfam" id="PF13614"/>
    </source>
</evidence>
<dbReference type="Proteomes" id="UP000034392">
    <property type="component" value="Chromosome"/>
</dbReference>
<dbReference type="InterPro" id="IPR005702">
    <property type="entry name" value="Wzc-like_C"/>
</dbReference>
<evidence type="ECO:0000256" key="15">
    <source>
        <dbReference type="ARBA" id="ARBA00051245"/>
    </source>
</evidence>
<evidence type="ECO:0000256" key="5">
    <source>
        <dbReference type="ARBA" id="ARBA00022475"/>
    </source>
</evidence>
<feature type="domain" description="AAA" evidence="17">
    <location>
        <begin position="521"/>
        <end position="675"/>
    </location>
</feature>
<evidence type="ECO:0000256" key="10">
    <source>
        <dbReference type="ARBA" id="ARBA00022777"/>
    </source>
</evidence>
<comment type="subcellular location">
    <subcellularLocation>
        <location evidence="1">Cell inner membrane</location>
        <topology evidence="1">Multi-pass membrane protein</topology>
    </subcellularLocation>
</comment>
<dbReference type="CDD" id="cd05387">
    <property type="entry name" value="BY-kinase"/>
    <property type="match status" value="1"/>
</dbReference>
<evidence type="ECO:0000256" key="12">
    <source>
        <dbReference type="ARBA" id="ARBA00022989"/>
    </source>
</evidence>
<comment type="catalytic activity">
    <reaction evidence="15">
        <text>L-tyrosyl-[protein] + ATP = O-phospho-L-tyrosyl-[protein] + ADP + H(+)</text>
        <dbReference type="Rhea" id="RHEA:10596"/>
        <dbReference type="Rhea" id="RHEA-COMP:10136"/>
        <dbReference type="Rhea" id="RHEA-COMP:20101"/>
        <dbReference type="ChEBI" id="CHEBI:15378"/>
        <dbReference type="ChEBI" id="CHEBI:30616"/>
        <dbReference type="ChEBI" id="CHEBI:46858"/>
        <dbReference type="ChEBI" id="CHEBI:61978"/>
        <dbReference type="ChEBI" id="CHEBI:456216"/>
        <dbReference type="EC" id="2.7.10.2"/>
    </reaction>
</comment>
<dbReference type="PANTHER" id="PTHR32309">
    <property type="entry name" value="TYROSINE-PROTEIN KINASE"/>
    <property type="match status" value="1"/>
</dbReference>
<dbReference type="GO" id="GO:0005886">
    <property type="term" value="C:plasma membrane"/>
    <property type="evidence" value="ECO:0007669"/>
    <property type="project" value="UniProtKB-SubCell"/>
</dbReference>
<evidence type="ECO:0000256" key="7">
    <source>
        <dbReference type="ARBA" id="ARBA00022679"/>
    </source>
</evidence>
<dbReference type="SUPFAM" id="SSF52540">
    <property type="entry name" value="P-loop containing nucleoside triphosphate hydrolases"/>
    <property type="match status" value="1"/>
</dbReference>
<dbReference type="PATRIC" id="fig|1267766.3.peg.1784"/>
<dbReference type="OrthoDB" id="230260at2"/>
<dbReference type="EC" id="2.7.10.2" evidence="4"/>
<evidence type="ECO:0000256" key="1">
    <source>
        <dbReference type="ARBA" id="ARBA00004429"/>
    </source>
</evidence>
<evidence type="ECO:0000313" key="19">
    <source>
        <dbReference type="Proteomes" id="UP000034392"/>
    </source>
</evidence>
<keyword evidence="11" id="KW-0067">ATP-binding</keyword>
<dbReference type="Gene3D" id="3.40.50.300">
    <property type="entry name" value="P-loop containing nucleotide triphosphate hydrolases"/>
    <property type="match status" value="1"/>
</dbReference>
<name>A0A0F7KUD6_9SPHN</name>
<dbReference type="KEGG" id="aay:WYH_01765"/>
<evidence type="ECO:0000256" key="14">
    <source>
        <dbReference type="ARBA" id="ARBA00023137"/>
    </source>
</evidence>
<keyword evidence="8" id="KW-0812">Transmembrane</keyword>